<accession>A0A9P7VG42</accession>
<dbReference type="AlphaFoldDB" id="A0A9P7VG42"/>
<reference evidence="2" key="1">
    <citation type="submission" date="2020-11" db="EMBL/GenBank/DDBJ databases">
        <title>Adaptations for nitrogen fixation in a non-lichenized fungal sporocarp promotes dispersal by wood-feeding termites.</title>
        <authorList>
            <consortium name="DOE Joint Genome Institute"/>
            <person name="Koch R.A."/>
            <person name="Yoon G."/>
            <person name="Arayal U."/>
            <person name="Lail K."/>
            <person name="Amirebrahimi M."/>
            <person name="Labutti K."/>
            <person name="Lipzen A."/>
            <person name="Riley R."/>
            <person name="Barry K."/>
            <person name="Henrissat B."/>
            <person name="Grigoriev I.V."/>
            <person name="Herr J.R."/>
            <person name="Aime M.C."/>
        </authorList>
    </citation>
    <scope>NUCLEOTIDE SEQUENCE</scope>
    <source>
        <strain evidence="2">MCA 3950</strain>
    </source>
</reference>
<feature type="signal peptide" evidence="1">
    <location>
        <begin position="1"/>
        <end position="20"/>
    </location>
</feature>
<feature type="chain" id="PRO_5040117109" evidence="1">
    <location>
        <begin position="21"/>
        <end position="183"/>
    </location>
</feature>
<dbReference type="RefSeq" id="XP_043033826.1">
    <property type="nucleotide sequence ID" value="XM_043187472.1"/>
</dbReference>
<keyword evidence="3" id="KW-1185">Reference proteome</keyword>
<evidence type="ECO:0000313" key="3">
    <source>
        <dbReference type="Proteomes" id="UP000812287"/>
    </source>
</evidence>
<comment type="caution">
    <text evidence="2">The sequence shown here is derived from an EMBL/GenBank/DDBJ whole genome shotgun (WGS) entry which is preliminary data.</text>
</comment>
<proteinExistence type="predicted"/>
<keyword evidence="1" id="KW-0732">Signal</keyword>
<evidence type="ECO:0000313" key="2">
    <source>
        <dbReference type="EMBL" id="KAG7440326.1"/>
    </source>
</evidence>
<gene>
    <name evidence="2" type="ORF">BT62DRAFT_938141</name>
</gene>
<sequence>MYFSLAFLLSGLALVSPVLSEVCKGQVTLSEYYIGVDKNVKVETVSCPEISHAKRSDLSSRQASGATNVCGAECDTSCFTPSGGGPDPNECHVIADALRYDSENTGTYFDVNNGTAGDNIVVMTYNSCETFFANQADGVLEYCRTDWASVIDWVAPNCQSTQNAHGGDCIASDQTWFIQVQHS</sequence>
<dbReference type="OrthoDB" id="3226519at2759"/>
<organism evidence="2 3">
    <name type="scientific">Guyanagaster necrorhizus</name>
    <dbReference type="NCBI Taxonomy" id="856835"/>
    <lineage>
        <taxon>Eukaryota</taxon>
        <taxon>Fungi</taxon>
        <taxon>Dikarya</taxon>
        <taxon>Basidiomycota</taxon>
        <taxon>Agaricomycotina</taxon>
        <taxon>Agaricomycetes</taxon>
        <taxon>Agaricomycetidae</taxon>
        <taxon>Agaricales</taxon>
        <taxon>Marasmiineae</taxon>
        <taxon>Physalacriaceae</taxon>
        <taxon>Guyanagaster</taxon>
    </lineage>
</organism>
<evidence type="ECO:0000256" key="1">
    <source>
        <dbReference type="SAM" id="SignalP"/>
    </source>
</evidence>
<protein>
    <submittedName>
        <fullName evidence="2">Uncharacterized protein</fullName>
    </submittedName>
</protein>
<dbReference type="Proteomes" id="UP000812287">
    <property type="component" value="Unassembled WGS sequence"/>
</dbReference>
<dbReference type="EMBL" id="MU250573">
    <property type="protein sequence ID" value="KAG7440326.1"/>
    <property type="molecule type" value="Genomic_DNA"/>
</dbReference>
<dbReference type="GeneID" id="66109769"/>
<name>A0A9P7VG42_9AGAR</name>